<dbReference type="EMBL" id="JAIZAY010000014">
    <property type="protein sequence ID" value="KAJ8030004.1"/>
    <property type="molecule type" value="Genomic_DNA"/>
</dbReference>
<dbReference type="GO" id="GO:0007059">
    <property type="term" value="P:chromosome segregation"/>
    <property type="evidence" value="ECO:0007669"/>
    <property type="project" value="InterPro"/>
</dbReference>
<dbReference type="OrthoDB" id="5962at2759"/>
<dbReference type="Proteomes" id="UP001152320">
    <property type="component" value="Chromosome 14"/>
</dbReference>
<accession>A0A9Q1BP36</accession>
<organism evidence="6 7">
    <name type="scientific">Holothuria leucospilota</name>
    <name type="common">Black long sea cucumber</name>
    <name type="synonym">Mertensiothuria leucospilota</name>
    <dbReference type="NCBI Taxonomy" id="206669"/>
    <lineage>
        <taxon>Eukaryota</taxon>
        <taxon>Metazoa</taxon>
        <taxon>Echinodermata</taxon>
        <taxon>Eleutherozoa</taxon>
        <taxon>Echinozoa</taxon>
        <taxon>Holothuroidea</taxon>
        <taxon>Aspidochirotacea</taxon>
        <taxon>Aspidochirotida</taxon>
        <taxon>Holothuriidae</taxon>
        <taxon>Holothuria</taxon>
    </lineage>
</organism>
<dbReference type="GO" id="GO:0051301">
    <property type="term" value="P:cell division"/>
    <property type="evidence" value="ECO:0007669"/>
    <property type="project" value="InterPro"/>
</dbReference>
<comment type="caution">
    <text evidence="6">The sequence shown here is derived from an EMBL/GenBank/DDBJ whole genome shotgun (WGS) entry which is preliminary data.</text>
</comment>
<comment type="similarity">
    <text evidence="1">Belongs to the SKA1 family.</text>
</comment>
<dbReference type="GO" id="GO:0072686">
    <property type="term" value="C:mitotic spindle"/>
    <property type="evidence" value="ECO:0007669"/>
    <property type="project" value="TreeGrafter"/>
</dbReference>
<dbReference type="InterPro" id="IPR042031">
    <property type="entry name" value="SKA1_MBD_sf"/>
</dbReference>
<proteinExistence type="inferred from homology"/>
<dbReference type="InterPro" id="IPR009829">
    <property type="entry name" value="SKA1"/>
</dbReference>
<keyword evidence="2 5" id="KW-0175">Coiled coil</keyword>
<feature type="coiled-coil region" evidence="5">
    <location>
        <begin position="62"/>
        <end position="99"/>
    </location>
</feature>
<reference evidence="6" key="1">
    <citation type="submission" date="2021-10" db="EMBL/GenBank/DDBJ databases">
        <title>Tropical sea cucumber genome reveals ecological adaptation and Cuvierian tubules defense mechanism.</title>
        <authorList>
            <person name="Chen T."/>
        </authorList>
    </citation>
    <scope>NUCLEOTIDE SEQUENCE</scope>
    <source>
        <strain evidence="6">Nanhai2018</strain>
        <tissue evidence="6">Muscle</tissue>
    </source>
</reference>
<evidence type="ECO:0000256" key="3">
    <source>
        <dbReference type="ARBA" id="ARBA00047182"/>
    </source>
</evidence>
<dbReference type="FunFam" id="1.10.10.1890:FF:000002">
    <property type="entry name" value="Spindle and kinetochore-associated protein 1"/>
    <property type="match status" value="1"/>
</dbReference>
<keyword evidence="7" id="KW-1185">Reference proteome</keyword>
<dbReference type="AlphaFoldDB" id="A0A9Q1BP36"/>
<dbReference type="Gene3D" id="6.10.250.1370">
    <property type="match status" value="1"/>
</dbReference>
<evidence type="ECO:0000313" key="6">
    <source>
        <dbReference type="EMBL" id="KAJ8030004.1"/>
    </source>
</evidence>
<dbReference type="GO" id="GO:0005876">
    <property type="term" value="C:spindle microtubule"/>
    <property type="evidence" value="ECO:0007669"/>
    <property type="project" value="TreeGrafter"/>
</dbReference>
<sequence>MPRKMNCQTLQELEDHFNCKLESISTCMDLAAVASDPYSTGSDCKERLISINQELCDMEAILMDLRKSIKAKKEELQAAQELKEALDQLVLDVQHMEKNLPNHLQPAKNSPKTLEPRVPFQERHLQEDTYVLSQVLKPKQISFPRMDFIMQDEFTSVPKYMKGRISYEQLNSMVEVINETIRKKYLLLTKPKNQIGEKKMKTYMKYKEQETKDTKGYYFFTTEDLIKFCSIKNDGSVRNRLTMLRHCNRLKEIRGGGLTRYALLL</sequence>
<evidence type="ECO:0000256" key="2">
    <source>
        <dbReference type="ARBA" id="ARBA00023054"/>
    </source>
</evidence>
<evidence type="ECO:0000256" key="4">
    <source>
        <dbReference type="ARBA" id="ARBA00047202"/>
    </source>
</evidence>
<name>A0A9Q1BP36_HOLLE</name>
<dbReference type="PANTHER" id="PTHR28573:SF1">
    <property type="entry name" value="SPINDLE AND KINETOCHORE-ASSOCIATED PROTEIN 1"/>
    <property type="match status" value="1"/>
</dbReference>
<gene>
    <name evidence="6" type="ORF">HOLleu_29568</name>
</gene>
<evidence type="ECO:0000256" key="1">
    <source>
        <dbReference type="ARBA" id="ARBA00006836"/>
    </source>
</evidence>
<dbReference type="GO" id="GO:0000278">
    <property type="term" value="P:mitotic cell cycle"/>
    <property type="evidence" value="ECO:0007669"/>
    <property type="project" value="TreeGrafter"/>
</dbReference>
<dbReference type="Pfam" id="PF07160">
    <property type="entry name" value="SKA1"/>
    <property type="match status" value="1"/>
</dbReference>
<evidence type="ECO:0000256" key="5">
    <source>
        <dbReference type="SAM" id="Coils"/>
    </source>
</evidence>
<protein>
    <recommendedName>
        <fullName evidence="3">SKA complex subunit 1</fullName>
    </recommendedName>
    <alternativeName>
        <fullName evidence="4">Spindle and kinetochore-associated protein 1</fullName>
    </alternativeName>
</protein>
<dbReference type="Gene3D" id="1.10.10.1890">
    <property type="entry name" value="Ska1 microtubule binding domain-like"/>
    <property type="match status" value="1"/>
</dbReference>
<dbReference type="GO" id="GO:0008017">
    <property type="term" value="F:microtubule binding"/>
    <property type="evidence" value="ECO:0007669"/>
    <property type="project" value="InterPro"/>
</dbReference>
<dbReference type="GO" id="GO:0031110">
    <property type="term" value="P:regulation of microtubule polymerization or depolymerization"/>
    <property type="evidence" value="ECO:0007669"/>
    <property type="project" value="TreeGrafter"/>
</dbReference>
<dbReference type="GO" id="GO:0000940">
    <property type="term" value="C:outer kinetochore"/>
    <property type="evidence" value="ECO:0007669"/>
    <property type="project" value="TreeGrafter"/>
</dbReference>
<evidence type="ECO:0000313" key="7">
    <source>
        <dbReference type="Proteomes" id="UP001152320"/>
    </source>
</evidence>
<dbReference type="PANTHER" id="PTHR28573">
    <property type="entry name" value="SPINDLE AND KINETOCHORE-ASSOCIATED PROTEIN 1"/>
    <property type="match status" value="1"/>
</dbReference>